<gene>
    <name evidence="1" type="ORF">BAUCODRAFT_410290</name>
</gene>
<dbReference type="KEGG" id="bcom:BAUCODRAFT_410290"/>
<proteinExistence type="predicted"/>
<evidence type="ECO:0000313" key="2">
    <source>
        <dbReference type="Proteomes" id="UP000011761"/>
    </source>
</evidence>
<dbReference type="HOGENOM" id="CLU_912422_0_0_1"/>
<accession>M2NG90</accession>
<dbReference type="OrthoDB" id="2150942at2759"/>
<evidence type="ECO:0000313" key="1">
    <source>
        <dbReference type="EMBL" id="EMC97990.1"/>
    </source>
</evidence>
<evidence type="ECO:0008006" key="3">
    <source>
        <dbReference type="Google" id="ProtNLM"/>
    </source>
</evidence>
<dbReference type="GeneID" id="19114055"/>
<dbReference type="Proteomes" id="UP000011761">
    <property type="component" value="Unassembled WGS sequence"/>
</dbReference>
<organism evidence="1 2">
    <name type="scientific">Baudoinia panamericana (strain UAMH 10762)</name>
    <name type="common">Angels' share fungus</name>
    <name type="synonym">Baudoinia compniacensis (strain UAMH 10762)</name>
    <dbReference type="NCBI Taxonomy" id="717646"/>
    <lineage>
        <taxon>Eukaryota</taxon>
        <taxon>Fungi</taxon>
        <taxon>Dikarya</taxon>
        <taxon>Ascomycota</taxon>
        <taxon>Pezizomycotina</taxon>
        <taxon>Dothideomycetes</taxon>
        <taxon>Dothideomycetidae</taxon>
        <taxon>Mycosphaerellales</taxon>
        <taxon>Teratosphaeriaceae</taxon>
        <taxon>Baudoinia</taxon>
    </lineage>
</organism>
<dbReference type="Gene3D" id="3.40.50.1110">
    <property type="entry name" value="SGNH hydrolase"/>
    <property type="match status" value="1"/>
</dbReference>
<dbReference type="RefSeq" id="XP_007674835.1">
    <property type="nucleotide sequence ID" value="XM_007676645.1"/>
</dbReference>
<dbReference type="AlphaFoldDB" id="M2NG90"/>
<dbReference type="InterPro" id="IPR036514">
    <property type="entry name" value="SGNH_hydro_sf"/>
</dbReference>
<dbReference type="eggNOG" id="ENOG502RZ90">
    <property type="taxonomic scope" value="Eukaryota"/>
</dbReference>
<protein>
    <recommendedName>
        <fullName evidence="3">SGNH hydrolase-type esterase domain-containing protein</fullName>
    </recommendedName>
</protein>
<dbReference type="OMA" id="VAFWLNH"/>
<sequence length="303" mass="33371">MLKLNPLPFFANWAGHPVASLATIYAHIRSLRPGKPVIWLAGDSSLDNKAWVPSDGPGGEALPVDVPEIYQDLFDPSQPKPDVAFWLNHLLGSKATAINTAVEATMLRDRDTKLLPHDDFIRDNIGEGDVLVVSVGANDIALSPNASTMRHMFQLAWLTPRSSVERGTASSLTYFKQMFGDQTKAYIERIIEKQKPRAVIVCMIYYPLESSVSTQTSWADAQLKSLGYGMYPGQLQAAIKKMYEQATCEMRIEGTTVIPCPLYETMDGKVEADYTSRVEPSVQGGQKMAALFTKLLDNVLTGA</sequence>
<dbReference type="EMBL" id="KB445553">
    <property type="protein sequence ID" value="EMC97990.1"/>
    <property type="molecule type" value="Genomic_DNA"/>
</dbReference>
<name>M2NG90_BAUPA</name>
<keyword evidence="2" id="KW-1185">Reference proteome</keyword>
<reference evidence="1 2" key="1">
    <citation type="journal article" date="2012" name="PLoS Pathog.">
        <title>Diverse lifestyles and strategies of plant pathogenesis encoded in the genomes of eighteen Dothideomycetes fungi.</title>
        <authorList>
            <person name="Ohm R.A."/>
            <person name="Feau N."/>
            <person name="Henrissat B."/>
            <person name="Schoch C.L."/>
            <person name="Horwitz B.A."/>
            <person name="Barry K.W."/>
            <person name="Condon B.J."/>
            <person name="Copeland A.C."/>
            <person name="Dhillon B."/>
            <person name="Glaser F."/>
            <person name="Hesse C.N."/>
            <person name="Kosti I."/>
            <person name="LaButti K."/>
            <person name="Lindquist E.A."/>
            <person name="Lucas S."/>
            <person name="Salamov A.A."/>
            <person name="Bradshaw R.E."/>
            <person name="Ciuffetti L."/>
            <person name="Hamelin R.C."/>
            <person name="Kema G.H.J."/>
            <person name="Lawrence C."/>
            <person name="Scott J.A."/>
            <person name="Spatafora J.W."/>
            <person name="Turgeon B.G."/>
            <person name="de Wit P.J.G.M."/>
            <person name="Zhong S."/>
            <person name="Goodwin S.B."/>
            <person name="Grigoriev I.V."/>
        </authorList>
    </citation>
    <scope>NUCLEOTIDE SEQUENCE [LARGE SCALE GENOMIC DNA]</scope>
    <source>
        <strain evidence="1 2">UAMH 10762</strain>
    </source>
</reference>
<dbReference type="SUPFAM" id="SSF52266">
    <property type="entry name" value="SGNH hydrolase"/>
    <property type="match status" value="1"/>
</dbReference>